<feature type="active site" description="Charge relay system" evidence="5">
    <location>
        <position position="82"/>
    </location>
</feature>
<evidence type="ECO:0000256" key="7">
    <source>
        <dbReference type="SAM" id="Phobius"/>
    </source>
</evidence>
<evidence type="ECO:0000313" key="11">
    <source>
        <dbReference type="Proteomes" id="UP001168537"/>
    </source>
</evidence>
<keyword evidence="7" id="KW-0472">Membrane</keyword>
<feature type="domain" description="Peptidase S8/S53" evidence="9">
    <location>
        <begin position="73"/>
        <end position="381"/>
    </location>
</feature>
<dbReference type="Pfam" id="PF00082">
    <property type="entry name" value="Peptidase_S8"/>
    <property type="match status" value="1"/>
</dbReference>
<name>A0ABT8ETB2_9ACTN</name>
<evidence type="ECO:0000256" key="6">
    <source>
        <dbReference type="SAM" id="MobiDB-lite"/>
    </source>
</evidence>
<comment type="caution">
    <text evidence="10">The sequence shown here is derived from an EMBL/GenBank/DDBJ whole genome shotgun (WGS) entry which is preliminary data.</text>
</comment>
<dbReference type="Proteomes" id="UP001168537">
    <property type="component" value="Unassembled WGS sequence"/>
</dbReference>
<dbReference type="InterPro" id="IPR022398">
    <property type="entry name" value="Peptidase_S8_His-AS"/>
</dbReference>
<feature type="active site" description="Charge relay system" evidence="5">
    <location>
        <position position="335"/>
    </location>
</feature>
<protein>
    <submittedName>
        <fullName evidence="10">S8 family serine peptidase</fullName>
    </submittedName>
</protein>
<dbReference type="PRINTS" id="PR00723">
    <property type="entry name" value="SUBTILISIN"/>
</dbReference>
<dbReference type="InterPro" id="IPR000209">
    <property type="entry name" value="Peptidase_S8/S53_dom"/>
</dbReference>
<keyword evidence="2 5" id="KW-0645">Protease</keyword>
<evidence type="ECO:0000256" key="2">
    <source>
        <dbReference type="ARBA" id="ARBA00022670"/>
    </source>
</evidence>
<evidence type="ECO:0000256" key="3">
    <source>
        <dbReference type="ARBA" id="ARBA00022801"/>
    </source>
</evidence>
<feature type="compositionally biased region" description="Acidic residues" evidence="6">
    <location>
        <begin position="248"/>
        <end position="262"/>
    </location>
</feature>
<dbReference type="InterPro" id="IPR050131">
    <property type="entry name" value="Peptidase_S8_subtilisin-like"/>
</dbReference>
<sequence length="458" mass="46202">MSRALAAGALAPVVATLVLTPIGTARAAETVDCTSTQADAPAPSASTDPSLPLELLGIEEAHAWLAARREEPGQGVRVAVVDSGVAPRSAGPAVPVIAEKPPQISSRREVGEAHGTIVAGIVAGSPRTVEGVADTGTRGSPVGPAGSGDAEGAATRLVGIAPAAEVVDVRIYDSAEGGDDGDPVQPANLVAGLQWVADNARRLDIGVVNVSLAVGEYAPLKKVLKRLARADVVVVAASGNRPTLETDPLYEEFGPDPDEEGTAEAKPGEDAAGFVWPAAYDGVVAVSSTADGTGAGDATAQVLQSSDIDVAVPTVGLISYGLDGGSCGVPGVATSWAAAVVSGVVAMLRSHFPGETADQVVARLIATASASGGQRNKQTGAGVVQPLEALTRPLRPREDGTLVAASVEDRSVERATAPPPEADLLAGARDRSVWWGLVGGGALLLALVLRPVLARRRR</sequence>
<keyword evidence="3 5" id="KW-0378">Hydrolase</keyword>
<organism evidence="10 11">
    <name type="scientific">Nocardioides abyssi</name>
    <dbReference type="NCBI Taxonomy" id="3058370"/>
    <lineage>
        <taxon>Bacteria</taxon>
        <taxon>Bacillati</taxon>
        <taxon>Actinomycetota</taxon>
        <taxon>Actinomycetes</taxon>
        <taxon>Propionibacteriales</taxon>
        <taxon>Nocardioidaceae</taxon>
        <taxon>Nocardioides</taxon>
    </lineage>
</organism>
<dbReference type="PANTHER" id="PTHR43806:SF11">
    <property type="entry name" value="CEREVISIN-RELATED"/>
    <property type="match status" value="1"/>
</dbReference>
<dbReference type="EMBL" id="JAUHJR010000002">
    <property type="protein sequence ID" value="MDN4161378.1"/>
    <property type="molecule type" value="Genomic_DNA"/>
</dbReference>
<feature type="signal peptide" evidence="8">
    <location>
        <begin position="1"/>
        <end position="27"/>
    </location>
</feature>
<feature type="transmembrane region" description="Helical" evidence="7">
    <location>
        <begin position="433"/>
        <end position="453"/>
    </location>
</feature>
<keyword evidence="7" id="KW-0812">Transmembrane</keyword>
<proteinExistence type="inferred from homology"/>
<gene>
    <name evidence="10" type="ORF">QWY29_08435</name>
</gene>
<dbReference type="SUPFAM" id="SSF52743">
    <property type="entry name" value="Subtilisin-like"/>
    <property type="match status" value="1"/>
</dbReference>
<evidence type="ECO:0000313" key="10">
    <source>
        <dbReference type="EMBL" id="MDN4161378.1"/>
    </source>
</evidence>
<evidence type="ECO:0000256" key="5">
    <source>
        <dbReference type="PROSITE-ProRule" id="PRU01240"/>
    </source>
</evidence>
<dbReference type="RefSeq" id="WP_300960269.1">
    <property type="nucleotide sequence ID" value="NZ_JAUHJR010000002.1"/>
</dbReference>
<evidence type="ECO:0000259" key="9">
    <source>
        <dbReference type="Pfam" id="PF00082"/>
    </source>
</evidence>
<comment type="similarity">
    <text evidence="1 5">Belongs to the peptidase S8 family.</text>
</comment>
<dbReference type="PROSITE" id="PS51892">
    <property type="entry name" value="SUBTILASE"/>
    <property type="match status" value="1"/>
</dbReference>
<dbReference type="Gene3D" id="3.40.50.200">
    <property type="entry name" value="Peptidase S8/S53 domain"/>
    <property type="match status" value="1"/>
</dbReference>
<evidence type="ECO:0000256" key="1">
    <source>
        <dbReference type="ARBA" id="ARBA00011073"/>
    </source>
</evidence>
<keyword evidence="7" id="KW-1133">Transmembrane helix</keyword>
<dbReference type="PANTHER" id="PTHR43806">
    <property type="entry name" value="PEPTIDASE S8"/>
    <property type="match status" value="1"/>
</dbReference>
<keyword evidence="4 5" id="KW-0720">Serine protease</keyword>
<feature type="region of interest" description="Disordered" evidence="6">
    <location>
        <begin position="245"/>
        <end position="267"/>
    </location>
</feature>
<evidence type="ECO:0000256" key="8">
    <source>
        <dbReference type="SAM" id="SignalP"/>
    </source>
</evidence>
<dbReference type="InterPro" id="IPR015500">
    <property type="entry name" value="Peptidase_S8_subtilisin-rel"/>
</dbReference>
<feature type="region of interest" description="Disordered" evidence="6">
    <location>
        <begin position="130"/>
        <end position="150"/>
    </location>
</feature>
<evidence type="ECO:0000256" key="4">
    <source>
        <dbReference type="ARBA" id="ARBA00022825"/>
    </source>
</evidence>
<keyword evidence="8" id="KW-0732">Signal</keyword>
<feature type="active site" description="Charge relay system" evidence="5">
    <location>
        <position position="114"/>
    </location>
</feature>
<dbReference type="PROSITE" id="PS00137">
    <property type="entry name" value="SUBTILASE_HIS"/>
    <property type="match status" value="1"/>
</dbReference>
<keyword evidence="11" id="KW-1185">Reference proteome</keyword>
<reference evidence="10" key="1">
    <citation type="submission" date="2023-06" db="EMBL/GenBank/DDBJ databases">
        <title>Draft genome sequence of Nocardioides sp. SOB72.</title>
        <authorList>
            <person name="Zhang G."/>
        </authorList>
    </citation>
    <scope>NUCLEOTIDE SEQUENCE</scope>
    <source>
        <strain evidence="10">SOB72</strain>
    </source>
</reference>
<accession>A0ABT8ETB2</accession>
<dbReference type="InterPro" id="IPR036852">
    <property type="entry name" value="Peptidase_S8/S53_dom_sf"/>
</dbReference>
<feature type="chain" id="PRO_5045490174" evidence="8">
    <location>
        <begin position="28"/>
        <end position="458"/>
    </location>
</feature>